<dbReference type="Proteomes" id="UP000189580">
    <property type="component" value="Chromosome a"/>
</dbReference>
<dbReference type="RefSeq" id="XP_018735193.1">
    <property type="nucleotide sequence ID" value="XM_018882956.1"/>
</dbReference>
<dbReference type="OrthoDB" id="10256309at2759"/>
<dbReference type="GeneID" id="30038076"/>
<keyword evidence="19" id="KW-1185">Reference proteome</keyword>
<dbReference type="CDD" id="cd02568">
    <property type="entry name" value="PseudoU_synth_PUS1_PUS2"/>
    <property type="match status" value="1"/>
</dbReference>
<keyword evidence="9" id="KW-0539">Nucleus</keyword>
<dbReference type="EMBL" id="CP014501">
    <property type="protein sequence ID" value="ANB12716.1"/>
    <property type="molecule type" value="Genomic_DNA"/>
</dbReference>
<evidence type="ECO:0000256" key="9">
    <source>
        <dbReference type="ARBA" id="ARBA00023242"/>
    </source>
</evidence>
<evidence type="ECO:0000256" key="12">
    <source>
        <dbReference type="ARBA" id="ARBA00073968"/>
    </source>
</evidence>
<dbReference type="FunFam" id="3.30.70.660:FF:000002">
    <property type="entry name" value="tRNA pseudouridine synthase"/>
    <property type="match status" value="1"/>
</dbReference>
<dbReference type="PANTHER" id="PTHR11142:SF4">
    <property type="entry name" value="PSEUDOURIDYLATE SYNTHASE 1 HOMOLOG"/>
    <property type="match status" value="1"/>
</dbReference>
<evidence type="ECO:0000256" key="11">
    <source>
        <dbReference type="ARBA" id="ARBA00053072"/>
    </source>
</evidence>
<dbReference type="InterPro" id="IPR020103">
    <property type="entry name" value="PsdUridine_synth_cat_dom_sf"/>
</dbReference>
<comment type="catalytic activity">
    <reaction evidence="1">
        <text>a uridine in mRNA = a pseudouridine in mRNA</text>
        <dbReference type="Rhea" id="RHEA:56644"/>
        <dbReference type="Rhea" id="RHEA-COMP:14658"/>
        <dbReference type="Rhea" id="RHEA-COMP:14659"/>
        <dbReference type="ChEBI" id="CHEBI:65314"/>
        <dbReference type="ChEBI" id="CHEBI:65315"/>
    </reaction>
</comment>
<dbReference type="KEGG" id="slb:AWJ20_984"/>
<dbReference type="GO" id="GO:0009982">
    <property type="term" value="F:pseudouridine synthase activity"/>
    <property type="evidence" value="ECO:0007669"/>
    <property type="project" value="InterPro"/>
</dbReference>
<comment type="cofactor">
    <cofactor evidence="3">
        <name>Zn(2+)</name>
        <dbReference type="ChEBI" id="CHEBI:29105"/>
    </cofactor>
</comment>
<dbReference type="FunFam" id="3.30.70.580:FF:000002">
    <property type="entry name" value="tRNA pseudouridine synthase"/>
    <property type="match status" value="1"/>
</dbReference>
<evidence type="ECO:0000256" key="14">
    <source>
        <dbReference type="ARBA" id="ARBA00080858"/>
    </source>
</evidence>
<evidence type="ECO:0000256" key="15">
    <source>
        <dbReference type="PIRSR" id="PIRSR641708-1"/>
    </source>
</evidence>
<accession>A0A167DBI4</accession>
<dbReference type="GO" id="GO:0031119">
    <property type="term" value="P:tRNA pseudouridine synthesis"/>
    <property type="evidence" value="ECO:0007669"/>
    <property type="project" value="InterPro"/>
</dbReference>
<keyword evidence="8" id="KW-0413">Isomerase</keyword>
<dbReference type="InterPro" id="IPR001406">
    <property type="entry name" value="PsdUridine_synth_TruA"/>
</dbReference>
<dbReference type="InterPro" id="IPR020097">
    <property type="entry name" value="PsdUridine_synth_TruA_a/b_dom"/>
</dbReference>
<feature type="active site" description="Nucleophile" evidence="15">
    <location>
        <position position="44"/>
    </location>
</feature>
<protein>
    <recommendedName>
        <fullName evidence="12">tRNA pseudouridine synthase 1</fullName>
    </recommendedName>
    <alternativeName>
        <fullName evidence="13">tRNA pseudouridylate synthase 1</fullName>
    </alternativeName>
    <alternativeName>
        <fullName evidence="14">tRNA-uridine isomerase 1</fullName>
    </alternativeName>
</protein>
<proteinExistence type="inferred from homology"/>
<evidence type="ECO:0000259" key="17">
    <source>
        <dbReference type="Pfam" id="PF01416"/>
    </source>
</evidence>
<evidence type="ECO:0000256" key="13">
    <source>
        <dbReference type="ARBA" id="ARBA00079072"/>
    </source>
</evidence>
<dbReference type="Gene3D" id="3.30.70.580">
    <property type="entry name" value="Pseudouridine synthase I, catalytic domain, N-terminal subdomain"/>
    <property type="match status" value="1"/>
</dbReference>
<feature type="domain" description="Pseudouridine synthase I TruA alpha/beta" evidence="17">
    <location>
        <begin position="236"/>
        <end position="340"/>
    </location>
</feature>
<dbReference type="Gene3D" id="3.30.70.660">
    <property type="entry name" value="Pseudouridine synthase I, catalytic domain, C-terminal subdomain"/>
    <property type="match status" value="1"/>
</dbReference>
<evidence type="ECO:0000256" key="6">
    <source>
        <dbReference type="ARBA" id="ARBA00022664"/>
    </source>
</evidence>
<dbReference type="InterPro" id="IPR020094">
    <property type="entry name" value="TruA/RsuA/RluB/E/F_N"/>
</dbReference>
<dbReference type="GO" id="GO:0003723">
    <property type="term" value="F:RNA binding"/>
    <property type="evidence" value="ECO:0007669"/>
    <property type="project" value="InterPro"/>
</dbReference>
<dbReference type="GO" id="GO:0031120">
    <property type="term" value="P:snRNA pseudouridine synthesis"/>
    <property type="evidence" value="ECO:0007669"/>
    <property type="project" value="UniProtKB-ARBA"/>
</dbReference>
<keyword evidence="6" id="KW-0507">mRNA processing</keyword>
<evidence type="ECO:0000313" key="18">
    <source>
        <dbReference type="EMBL" id="ANB12716.1"/>
    </source>
</evidence>
<reference evidence="18 19" key="1">
    <citation type="submission" date="2016-02" db="EMBL/GenBank/DDBJ databases">
        <title>Complete genome sequence and transcriptome regulation of the pentose utilising yeast Sugiyamaella lignohabitans.</title>
        <authorList>
            <person name="Bellasio M."/>
            <person name="Peymann A."/>
            <person name="Valli M."/>
            <person name="Sipitzky M."/>
            <person name="Graf A."/>
            <person name="Sauer M."/>
            <person name="Marx H."/>
            <person name="Mattanovich D."/>
        </authorList>
    </citation>
    <scope>NUCLEOTIDE SEQUENCE [LARGE SCALE GENOMIC DNA]</scope>
    <source>
        <strain evidence="18 19">CBS 10342</strain>
    </source>
</reference>
<gene>
    <name evidence="18" type="primary">PUS1</name>
    <name evidence="18" type="ORF">AWJ20_984</name>
</gene>
<dbReference type="Pfam" id="PF01416">
    <property type="entry name" value="PseudoU_synth_1"/>
    <property type="match status" value="1"/>
</dbReference>
<dbReference type="NCBIfam" id="TIGR00071">
    <property type="entry name" value="hisT_truA"/>
    <property type="match status" value="1"/>
</dbReference>
<dbReference type="InterPro" id="IPR020095">
    <property type="entry name" value="PsdUridine_synth_TruA_C"/>
</dbReference>
<evidence type="ECO:0000256" key="4">
    <source>
        <dbReference type="ARBA" id="ARBA00004123"/>
    </source>
</evidence>
<organism evidence="18 19">
    <name type="scientific">Sugiyamaella lignohabitans</name>
    <dbReference type="NCBI Taxonomy" id="796027"/>
    <lineage>
        <taxon>Eukaryota</taxon>
        <taxon>Fungi</taxon>
        <taxon>Dikarya</taxon>
        <taxon>Ascomycota</taxon>
        <taxon>Saccharomycotina</taxon>
        <taxon>Dipodascomycetes</taxon>
        <taxon>Dipodascales</taxon>
        <taxon>Trichomonascaceae</taxon>
        <taxon>Sugiyamaella</taxon>
    </lineage>
</organism>
<evidence type="ECO:0000256" key="8">
    <source>
        <dbReference type="ARBA" id="ARBA00023235"/>
    </source>
</evidence>
<evidence type="ECO:0000256" key="16">
    <source>
        <dbReference type="PIRSR" id="PIRSR641708-2"/>
    </source>
</evidence>
<dbReference type="GO" id="GO:0006397">
    <property type="term" value="P:mRNA processing"/>
    <property type="evidence" value="ECO:0007669"/>
    <property type="project" value="UniProtKB-KW"/>
</dbReference>
<dbReference type="AlphaFoldDB" id="A0A167DBI4"/>
<evidence type="ECO:0000256" key="5">
    <source>
        <dbReference type="ARBA" id="ARBA00009375"/>
    </source>
</evidence>
<dbReference type="InterPro" id="IPR041708">
    <property type="entry name" value="PUS1/PUS2-like"/>
</dbReference>
<dbReference type="GO" id="GO:0005634">
    <property type="term" value="C:nucleus"/>
    <property type="evidence" value="ECO:0007669"/>
    <property type="project" value="UniProtKB-SubCell"/>
</dbReference>
<evidence type="ECO:0000256" key="1">
    <source>
        <dbReference type="ARBA" id="ARBA00001166"/>
    </source>
</evidence>
<dbReference type="PANTHER" id="PTHR11142">
    <property type="entry name" value="PSEUDOURIDYLATE SYNTHASE"/>
    <property type="match status" value="1"/>
</dbReference>
<evidence type="ECO:0000256" key="10">
    <source>
        <dbReference type="ARBA" id="ARBA00036943"/>
    </source>
</evidence>
<evidence type="ECO:0000256" key="7">
    <source>
        <dbReference type="ARBA" id="ARBA00022694"/>
    </source>
</evidence>
<evidence type="ECO:0000313" key="19">
    <source>
        <dbReference type="Proteomes" id="UP000189580"/>
    </source>
</evidence>
<sequence>MQLNPPHKTIEGELFDAFVKAGAVSKDNADDPKKSSLIRAARTDKGVHAGGNVVSLKLIVEDSDIVEKINSHLPDQIRMWGYSRTNKAFECRKMCTSRVYEYMIPSYVFLPPKPTSHLAEMLRSAKQEVRSIAEEESPSLKEEGEKFWESVSNQLTEAGISTESINKSYELEQEQLLSGGLDSAGKQKEVKEEDATTNGSETYNNVLKRIKEVENRSRRAYRISSERLELARKVFKVYEGHHNFHNFTIGKAFKDPSSQRYMKTLDISDPKIINGTEWLSIKIHGQSFMLHQIRKMVAMAVLIVRTGCPISRISEAFEQNKINIPKAPSLGLLLEHPVYDSYNQRLGNFGYEPISFDKYAEEIDAFKMKYIYDKIYSEEAKENVFTGFFNFIDCFRGEPIFEYLTVKGITAKASEAKDIKIGNDDEDELEGDIEG</sequence>
<comment type="catalytic activity">
    <reaction evidence="2">
        <text>uridine in snRNA = pseudouridine in snRNA</text>
        <dbReference type="Rhea" id="RHEA:51124"/>
        <dbReference type="Rhea" id="RHEA-COMP:12891"/>
        <dbReference type="Rhea" id="RHEA-COMP:12892"/>
        <dbReference type="ChEBI" id="CHEBI:65314"/>
        <dbReference type="ChEBI" id="CHEBI:65315"/>
    </reaction>
</comment>
<dbReference type="GO" id="GO:1990481">
    <property type="term" value="P:mRNA pseudouridine synthesis"/>
    <property type="evidence" value="ECO:0007669"/>
    <property type="project" value="TreeGrafter"/>
</dbReference>
<comment type="catalytic activity">
    <reaction evidence="10">
        <text>a uridine in tRNA = a pseudouridine in tRNA</text>
        <dbReference type="Rhea" id="RHEA:54572"/>
        <dbReference type="Rhea" id="RHEA-COMP:13339"/>
        <dbReference type="Rhea" id="RHEA-COMP:13934"/>
        <dbReference type="ChEBI" id="CHEBI:65314"/>
        <dbReference type="ChEBI" id="CHEBI:65315"/>
    </reaction>
</comment>
<comment type="function">
    <text evidence="11">Formation of pseudouridine at positions 27 and 28 in the anticodon stem and loop of transfer RNAs; at positions 34 and 36 of intron-containing precursor tRNA(Ile) and at position 35 in the intron-containing tRNA(Tyr). Catalyzes pseudouridylation at position 44 in U2 snRNA. Also catalyzes pseudouridylation of mRNAs.</text>
</comment>
<feature type="binding site" evidence="16">
    <location>
        <position position="100"/>
    </location>
    <ligand>
        <name>substrate</name>
    </ligand>
</feature>
<name>A0A167DBI4_9ASCO</name>
<comment type="subcellular location">
    <subcellularLocation>
        <location evidence="4">Nucleus</location>
    </subcellularLocation>
</comment>
<dbReference type="SUPFAM" id="SSF55120">
    <property type="entry name" value="Pseudouridine synthase"/>
    <property type="match status" value="1"/>
</dbReference>
<evidence type="ECO:0000256" key="2">
    <source>
        <dbReference type="ARBA" id="ARBA00001832"/>
    </source>
</evidence>
<comment type="similarity">
    <text evidence="5">Belongs to the tRNA pseudouridine synthase TruA family.</text>
</comment>
<evidence type="ECO:0000256" key="3">
    <source>
        <dbReference type="ARBA" id="ARBA00001947"/>
    </source>
</evidence>
<keyword evidence="7" id="KW-0819">tRNA processing</keyword>